<name>A0A699Z9N3_HAELA</name>
<protein>
    <submittedName>
        <fullName evidence="1">Uncharacterized protein</fullName>
    </submittedName>
</protein>
<dbReference type="EMBL" id="BLLF01001252">
    <property type="protein sequence ID" value="GFH18130.1"/>
    <property type="molecule type" value="Genomic_DNA"/>
</dbReference>
<proteinExistence type="predicted"/>
<organism evidence="1 2">
    <name type="scientific">Haematococcus lacustris</name>
    <name type="common">Green alga</name>
    <name type="synonym">Haematococcus pluvialis</name>
    <dbReference type="NCBI Taxonomy" id="44745"/>
    <lineage>
        <taxon>Eukaryota</taxon>
        <taxon>Viridiplantae</taxon>
        <taxon>Chlorophyta</taxon>
        <taxon>core chlorophytes</taxon>
        <taxon>Chlorophyceae</taxon>
        <taxon>CS clade</taxon>
        <taxon>Chlamydomonadales</taxon>
        <taxon>Haematococcaceae</taxon>
        <taxon>Haematococcus</taxon>
    </lineage>
</organism>
<gene>
    <name evidence="1" type="ORF">HaLaN_14877</name>
</gene>
<accession>A0A699Z9N3</accession>
<dbReference type="AlphaFoldDB" id="A0A699Z9N3"/>
<reference evidence="1 2" key="1">
    <citation type="submission" date="2020-02" db="EMBL/GenBank/DDBJ databases">
        <title>Draft genome sequence of Haematococcus lacustris strain NIES-144.</title>
        <authorList>
            <person name="Morimoto D."/>
            <person name="Nakagawa S."/>
            <person name="Yoshida T."/>
            <person name="Sawayama S."/>
        </authorList>
    </citation>
    <scope>NUCLEOTIDE SEQUENCE [LARGE SCALE GENOMIC DNA]</scope>
    <source>
        <strain evidence="1 2">NIES-144</strain>
    </source>
</reference>
<sequence>MGGLRRADIAAWGVCKALRPTHNYQHGMESTRGPARRGLLPQPSGPAAEVWLGQCRGAAELSQEWLLWRHGAHVLGPHPPCLLPNPSTYQCVYQCFLALGTFAMHVTGQIIELPRMHACLCCWRCLGVAAVWAGEPQVPSNITHTYTFFSYYPHIVSLGCPERLVVRAVLKLNRDIACPRLVTRAITSPQATNISLVTRCELVLPPGDEVEASVKSTEVNCKPCNDCASCPAKAGQWYSDTFSFSFGGCKSVLSSNTYEPVVPAIIMNNAASILLTKFEVQPDS</sequence>
<keyword evidence="2" id="KW-1185">Reference proteome</keyword>
<evidence type="ECO:0000313" key="2">
    <source>
        <dbReference type="Proteomes" id="UP000485058"/>
    </source>
</evidence>
<dbReference type="Proteomes" id="UP000485058">
    <property type="component" value="Unassembled WGS sequence"/>
</dbReference>
<comment type="caution">
    <text evidence="1">The sequence shown here is derived from an EMBL/GenBank/DDBJ whole genome shotgun (WGS) entry which is preliminary data.</text>
</comment>
<evidence type="ECO:0000313" key="1">
    <source>
        <dbReference type="EMBL" id="GFH18130.1"/>
    </source>
</evidence>